<protein>
    <recommendedName>
        <fullName evidence="4">Plasmid-related protein</fullName>
    </recommendedName>
</protein>
<evidence type="ECO:0008006" key="4">
    <source>
        <dbReference type="Google" id="ProtNLM"/>
    </source>
</evidence>
<comment type="caution">
    <text evidence="2">The sequence shown here is derived from an EMBL/GenBank/DDBJ whole genome shotgun (WGS) entry which is preliminary data.</text>
</comment>
<dbReference type="Proteomes" id="UP000235994">
    <property type="component" value="Unassembled WGS sequence"/>
</dbReference>
<evidence type="ECO:0000256" key="1">
    <source>
        <dbReference type="SAM" id="MobiDB-lite"/>
    </source>
</evidence>
<name>A0A2N8KJP9_9BURK</name>
<evidence type="ECO:0000313" key="2">
    <source>
        <dbReference type="EMBL" id="PND33645.1"/>
    </source>
</evidence>
<organism evidence="2 3">
    <name type="scientific">Achromobacter pulmonis</name>
    <dbReference type="NCBI Taxonomy" id="1389932"/>
    <lineage>
        <taxon>Bacteria</taxon>
        <taxon>Pseudomonadati</taxon>
        <taxon>Pseudomonadota</taxon>
        <taxon>Betaproteobacteria</taxon>
        <taxon>Burkholderiales</taxon>
        <taxon>Alcaligenaceae</taxon>
        <taxon>Achromobacter</taxon>
    </lineage>
</organism>
<feature type="region of interest" description="Disordered" evidence="1">
    <location>
        <begin position="70"/>
        <end position="89"/>
    </location>
</feature>
<evidence type="ECO:0000313" key="3">
    <source>
        <dbReference type="Proteomes" id="UP000235994"/>
    </source>
</evidence>
<dbReference type="AlphaFoldDB" id="A0A2N8KJP9"/>
<keyword evidence="3" id="KW-1185">Reference proteome</keyword>
<reference evidence="2 3" key="1">
    <citation type="submission" date="2018-01" db="EMBL/GenBank/DDBJ databases">
        <title>The draft genome of an aniline degradation strain ANB-1.</title>
        <authorList>
            <person name="Zhang L."/>
            <person name="Jiang J."/>
        </authorList>
    </citation>
    <scope>NUCLEOTIDE SEQUENCE [LARGE SCALE GENOMIC DNA]</scope>
    <source>
        <strain evidence="2 3">ANB-1</strain>
    </source>
</reference>
<proteinExistence type="predicted"/>
<dbReference type="EMBL" id="POQS01000003">
    <property type="protein sequence ID" value="PND33645.1"/>
    <property type="molecule type" value="Genomic_DNA"/>
</dbReference>
<accession>A0A2N8KJP9</accession>
<sequence length="89" mass="9903">MTTGEYLLGRFGPLMSIVDVATLLGRSPDGVRMALYTDTDFSRKLKPAMLRVGRRVYFRTMQVTEALNLEQPADDEITPAEVATRGPRA</sequence>
<gene>
    <name evidence="2" type="ORF">C1I89_14350</name>
</gene>